<comment type="caution">
    <text evidence="3">The sequence shown here is derived from an EMBL/GenBank/DDBJ whole genome shotgun (WGS) entry which is preliminary data.</text>
</comment>
<feature type="region of interest" description="Disordered" evidence="1">
    <location>
        <begin position="1"/>
        <end position="21"/>
    </location>
</feature>
<protein>
    <recommendedName>
        <fullName evidence="2">TonB-dependent receptor plug domain-containing protein</fullName>
    </recommendedName>
</protein>
<dbReference type="Gene3D" id="2.170.130.10">
    <property type="entry name" value="TonB-dependent receptor, plug domain"/>
    <property type="match status" value="1"/>
</dbReference>
<gene>
    <name evidence="3" type="ORF">S01H4_59464</name>
</gene>
<dbReference type="NCBIfam" id="TIGR04057">
    <property type="entry name" value="SusC_RagA_signa"/>
    <property type="match status" value="1"/>
</dbReference>
<evidence type="ECO:0000313" key="3">
    <source>
        <dbReference type="EMBL" id="GAH08636.1"/>
    </source>
</evidence>
<evidence type="ECO:0000259" key="2">
    <source>
        <dbReference type="Pfam" id="PF07715"/>
    </source>
</evidence>
<dbReference type="SUPFAM" id="SSF56935">
    <property type="entry name" value="Porins"/>
    <property type="match status" value="1"/>
</dbReference>
<dbReference type="EMBL" id="BART01034877">
    <property type="protein sequence ID" value="GAH08636.1"/>
    <property type="molecule type" value="Genomic_DNA"/>
</dbReference>
<name>X1CJS1_9ZZZZ</name>
<feature type="domain" description="TonB-dependent receptor plug" evidence="2">
    <location>
        <begin position="2"/>
        <end position="81"/>
    </location>
</feature>
<accession>X1CJS1</accession>
<proteinExistence type="predicted"/>
<organism evidence="3">
    <name type="scientific">marine sediment metagenome</name>
    <dbReference type="NCBI Taxonomy" id="412755"/>
    <lineage>
        <taxon>unclassified sequences</taxon>
        <taxon>metagenomes</taxon>
        <taxon>ecological metagenomes</taxon>
    </lineage>
</organism>
<dbReference type="InterPro" id="IPR012910">
    <property type="entry name" value="Plug_dom"/>
</dbReference>
<dbReference type="InterPro" id="IPR037066">
    <property type="entry name" value="Plug_dom_sf"/>
</dbReference>
<dbReference type="AlphaFoldDB" id="X1CJS1"/>
<dbReference type="Pfam" id="PF07715">
    <property type="entry name" value="Plug"/>
    <property type="match status" value="1"/>
</dbReference>
<dbReference type="InterPro" id="IPR023997">
    <property type="entry name" value="TonB-dep_OMP_SusC/RagA_CS"/>
</dbReference>
<dbReference type="InterPro" id="IPR039426">
    <property type="entry name" value="TonB-dep_rcpt-like"/>
</dbReference>
<dbReference type="PROSITE" id="PS52016">
    <property type="entry name" value="TONB_DEPENDENT_REC_3"/>
    <property type="match status" value="1"/>
</dbReference>
<evidence type="ECO:0000256" key="1">
    <source>
        <dbReference type="SAM" id="MobiDB-lite"/>
    </source>
</evidence>
<sequence>QAMQGKIAGVQVTSSTGAPGDPIQIRIRGEGTIGNNNPLYVIDGIPSRDITFLNQADIKSMTILKDAAAAAIYGSRASGGVVLITTKSGAKGKTSFDVNYFTGIHSAINLPNMLNAEQYMNTVEKAWNNSDRTGTNPYTTDKGRSDFSDTDWLDELFEQGRSQNLQVSASGGSDKLQFLMSLGYYGQDGIVVFDNDKYQRFT</sequence>
<feature type="non-terminal residue" evidence="3">
    <location>
        <position position="202"/>
    </location>
</feature>
<feature type="non-terminal residue" evidence="3">
    <location>
        <position position="1"/>
    </location>
</feature>
<reference evidence="3" key="1">
    <citation type="journal article" date="2014" name="Front. Microbiol.">
        <title>High frequency of phylogenetically diverse reductive dehalogenase-homologous genes in deep subseafloor sedimentary metagenomes.</title>
        <authorList>
            <person name="Kawai M."/>
            <person name="Futagami T."/>
            <person name="Toyoda A."/>
            <person name="Takaki Y."/>
            <person name="Nishi S."/>
            <person name="Hori S."/>
            <person name="Arai W."/>
            <person name="Tsubouchi T."/>
            <person name="Morono Y."/>
            <person name="Uchiyama I."/>
            <person name="Ito T."/>
            <person name="Fujiyama A."/>
            <person name="Inagaki F."/>
            <person name="Takami H."/>
        </authorList>
    </citation>
    <scope>NUCLEOTIDE SEQUENCE</scope>
    <source>
        <strain evidence="3">Expedition CK06-06</strain>
    </source>
</reference>